<dbReference type="PROSITE" id="PS50404">
    <property type="entry name" value="GST_NTER"/>
    <property type="match status" value="1"/>
</dbReference>
<dbReference type="STRING" id="69279.BG36_16565"/>
<reference evidence="2 4" key="1">
    <citation type="submission" date="2014-02" db="EMBL/GenBank/DDBJ databases">
        <title>Aquamicrobium defluvii Genome sequencing.</title>
        <authorList>
            <person name="Wang X."/>
        </authorList>
    </citation>
    <scope>NUCLEOTIDE SEQUENCE [LARGE SCALE GENOMIC DNA]</scope>
    <source>
        <strain evidence="2 4">W13Z1</strain>
    </source>
</reference>
<gene>
    <name evidence="2" type="ORF">BG36_16565</name>
    <name evidence="3" type="ORF">DES43_13026</name>
</gene>
<dbReference type="InterPro" id="IPR004045">
    <property type="entry name" value="Glutathione_S-Trfase_N"/>
</dbReference>
<evidence type="ECO:0000313" key="3">
    <source>
        <dbReference type="EMBL" id="TDR31914.1"/>
    </source>
</evidence>
<dbReference type="GO" id="GO:0005737">
    <property type="term" value="C:cytoplasm"/>
    <property type="evidence" value="ECO:0007669"/>
    <property type="project" value="TreeGrafter"/>
</dbReference>
<organism evidence="2 4">
    <name type="scientific">Aquamicrobium defluvii</name>
    <dbReference type="NCBI Taxonomy" id="69279"/>
    <lineage>
        <taxon>Bacteria</taxon>
        <taxon>Pseudomonadati</taxon>
        <taxon>Pseudomonadota</taxon>
        <taxon>Alphaproteobacteria</taxon>
        <taxon>Hyphomicrobiales</taxon>
        <taxon>Phyllobacteriaceae</taxon>
        <taxon>Aquamicrobium</taxon>
    </lineage>
</organism>
<dbReference type="SUPFAM" id="SSF47616">
    <property type="entry name" value="GST C-terminal domain-like"/>
    <property type="match status" value="1"/>
</dbReference>
<evidence type="ECO:0000313" key="5">
    <source>
        <dbReference type="Proteomes" id="UP000294958"/>
    </source>
</evidence>
<accession>A0A011U785</accession>
<comment type="caution">
    <text evidence="2">The sequence shown here is derived from an EMBL/GenBank/DDBJ whole genome shotgun (WGS) entry which is preliminary data.</text>
</comment>
<dbReference type="CDD" id="cd03205">
    <property type="entry name" value="GST_C_6"/>
    <property type="match status" value="1"/>
</dbReference>
<dbReference type="RefSeq" id="WP_035032176.1">
    <property type="nucleotide sequence ID" value="NZ_KK073908.1"/>
</dbReference>
<keyword evidence="3" id="KW-0808">Transferase</keyword>
<dbReference type="Pfam" id="PF13409">
    <property type="entry name" value="GST_N_2"/>
    <property type="match status" value="1"/>
</dbReference>
<dbReference type="PANTHER" id="PTHR43968">
    <property type="match status" value="1"/>
</dbReference>
<dbReference type="Pfam" id="PF13410">
    <property type="entry name" value="GST_C_2"/>
    <property type="match status" value="1"/>
</dbReference>
<evidence type="ECO:0000259" key="1">
    <source>
        <dbReference type="PROSITE" id="PS50404"/>
    </source>
</evidence>
<dbReference type="InterPro" id="IPR036249">
    <property type="entry name" value="Thioredoxin-like_sf"/>
</dbReference>
<dbReference type="eggNOG" id="COG0625">
    <property type="taxonomic scope" value="Bacteria"/>
</dbReference>
<sequence>MPTLHWSPRSPYVRKAMVALHEKGLDGAVQTVRTAADPMVPHEGLMEINPLSKIPTLERDDAEPIWDSRVICEWADMTGTSGPVLFPADPQARLIALRDEATGSGILDIALTLLIETRMRPAQQQSEQLIAANRRKLFSALDWLEANVDAIAGRPFDVGHLSIGVALCYLNFRFADDNWPASRPRLAAWHEGFCQRPSVIATGFRDDPRPAA</sequence>
<dbReference type="EMBL" id="JENY01000036">
    <property type="protein sequence ID" value="EXL01911.1"/>
    <property type="molecule type" value="Genomic_DNA"/>
</dbReference>
<dbReference type="PATRIC" id="fig|69279.3.peg.4375"/>
<dbReference type="HOGENOM" id="CLU_011226_12_2_5"/>
<evidence type="ECO:0000313" key="4">
    <source>
        <dbReference type="Proteomes" id="UP000019849"/>
    </source>
</evidence>
<dbReference type="InterPro" id="IPR050983">
    <property type="entry name" value="GST_Omega/HSP26"/>
</dbReference>
<dbReference type="AlphaFoldDB" id="A0A011U785"/>
<dbReference type="Proteomes" id="UP000294958">
    <property type="component" value="Unassembled WGS sequence"/>
</dbReference>
<dbReference type="GO" id="GO:0016740">
    <property type="term" value="F:transferase activity"/>
    <property type="evidence" value="ECO:0007669"/>
    <property type="project" value="UniProtKB-KW"/>
</dbReference>
<dbReference type="Proteomes" id="UP000019849">
    <property type="component" value="Unassembled WGS sequence"/>
</dbReference>
<evidence type="ECO:0000313" key="2">
    <source>
        <dbReference type="EMBL" id="EXL01911.1"/>
    </source>
</evidence>
<name>A0A011U785_9HYPH</name>
<proteinExistence type="predicted"/>
<dbReference type="Gene3D" id="1.20.1050.10">
    <property type="match status" value="1"/>
</dbReference>
<feature type="domain" description="GST N-terminal" evidence="1">
    <location>
        <begin position="1"/>
        <end position="83"/>
    </location>
</feature>
<dbReference type="PANTHER" id="PTHR43968:SF6">
    <property type="entry name" value="GLUTATHIONE S-TRANSFERASE OMEGA"/>
    <property type="match status" value="1"/>
</dbReference>
<dbReference type="EMBL" id="SNZF01000030">
    <property type="protein sequence ID" value="TDR31914.1"/>
    <property type="molecule type" value="Genomic_DNA"/>
</dbReference>
<dbReference type="Gene3D" id="3.40.30.10">
    <property type="entry name" value="Glutaredoxin"/>
    <property type="match status" value="1"/>
</dbReference>
<dbReference type="OrthoDB" id="9795329at2"/>
<keyword evidence="5" id="KW-1185">Reference proteome</keyword>
<dbReference type="SUPFAM" id="SSF52833">
    <property type="entry name" value="Thioredoxin-like"/>
    <property type="match status" value="1"/>
</dbReference>
<reference evidence="3 5" key="2">
    <citation type="submission" date="2019-03" db="EMBL/GenBank/DDBJ databases">
        <title>Genomic Encyclopedia of Type Strains, Phase IV (KMG-IV): sequencing the most valuable type-strain genomes for metagenomic binning, comparative biology and taxonomic classification.</title>
        <authorList>
            <person name="Goeker M."/>
        </authorList>
    </citation>
    <scope>NUCLEOTIDE SEQUENCE [LARGE SCALE GENOMIC DNA]</scope>
    <source>
        <strain evidence="3 5">DSM 11603</strain>
    </source>
</reference>
<dbReference type="InterPro" id="IPR036282">
    <property type="entry name" value="Glutathione-S-Trfase_C_sf"/>
</dbReference>
<protein>
    <submittedName>
        <fullName evidence="3">Glutathione S-transferase</fullName>
    </submittedName>
</protein>